<name>A0A3N2DH57_9GAMM</name>
<dbReference type="InterPro" id="IPR016040">
    <property type="entry name" value="NAD(P)-bd_dom"/>
</dbReference>
<dbReference type="Proteomes" id="UP000275394">
    <property type="component" value="Unassembled WGS sequence"/>
</dbReference>
<dbReference type="PANTHER" id="PTHR48079">
    <property type="entry name" value="PROTEIN YEEZ"/>
    <property type="match status" value="1"/>
</dbReference>
<evidence type="ECO:0000313" key="2">
    <source>
        <dbReference type="EMBL" id="ROR99089.1"/>
    </source>
</evidence>
<evidence type="ECO:0000259" key="1">
    <source>
        <dbReference type="Pfam" id="PF13460"/>
    </source>
</evidence>
<feature type="domain" description="NAD(P)-binding" evidence="1">
    <location>
        <begin position="10"/>
        <end position="159"/>
    </location>
</feature>
<dbReference type="RefSeq" id="WP_162844223.1">
    <property type="nucleotide sequence ID" value="NZ_RKHR01000006.1"/>
</dbReference>
<dbReference type="GO" id="GO:0004029">
    <property type="term" value="F:aldehyde dehydrogenase (NAD+) activity"/>
    <property type="evidence" value="ECO:0007669"/>
    <property type="project" value="TreeGrafter"/>
</dbReference>
<sequence length="286" mass="31347">MARILIVGCGRLGIMVGDQLLRQGHEVTGLRRHPEQLPQGFFAVAADITDPASLAGLARQCFDYVLVATTAGEFNDQAYRRVYVEGLGHLLAALSKPIKRLFLVSSTSVYHQSAGEWVDEASVTQPSSFSGVRQLEAEALAQESSIPVTVIRFSGIYGPGRYRLIEQVLHGQGASGELYTNRIHIDDCSAVICHLLALSERGDEGDDQLYVATDHLPVTMLTIKQWLAVQLGVEGGTLSAASVANRRSSKKLSNSKLLATGYRFLYPSYLEGYSQVLEGWRQQHRL</sequence>
<dbReference type="Pfam" id="PF13460">
    <property type="entry name" value="NAD_binding_10"/>
    <property type="match status" value="1"/>
</dbReference>
<dbReference type="SUPFAM" id="SSF51735">
    <property type="entry name" value="NAD(P)-binding Rossmann-fold domains"/>
    <property type="match status" value="1"/>
</dbReference>
<evidence type="ECO:0000313" key="3">
    <source>
        <dbReference type="Proteomes" id="UP000275394"/>
    </source>
</evidence>
<dbReference type="PANTHER" id="PTHR48079:SF6">
    <property type="entry name" value="NAD(P)-BINDING DOMAIN-CONTAINING PROTEIN-RELATED"/>
    <property type="match status" value="1"/>
</dbReference>
<comment type="caution">
    <text evidence="2">The sequence shown here is derived from an EMBL/GenBank/DDBJ whole genome shotgun (WGS) entry which is preliminary data.</text>
</comment>
<dbReference type="AlphaFoldDB" id="A0A3N2DH57"/>
<organism evidence="2 3">
    <name type="scientific">Sinobacterium caligoides</name>
    <dbReference type="NCBI Taxonomy" id="933926"/>
    <lineage>
        <taxon>Bacteria</taxon>
        <taxon>Pseudomonadati</taxon>
        <taxon>Pseudomonadota</taxon>
        <taxon>Gammaproteobacteria</taxon>
        <taxon>Cellvibrionales</taxon>
        <taxon>Spongiibacteraceae</taxon>
        <taxon>Sinobacterium</taxon>
    </lineage>
</organism>
<dbReference type="Gene3D" id="3.40.50.720">
    <property type="entry name" value="NAD(P)-binding Rossmann-like Domain"/>
    <property type="match status" value="1"/>
</dbReference>
<reference evidence="2 3" key="1">
    <citation type="submission" date="2018-11" db="EMBL/GenBank/DDBJ databases">
        <title>Genomic Encyclopedia of Type Strains, Phase IV (KMG-IV): sequencing the most valuable type-strain genomes for metagenomic binning, comparative biology and taxonomic classification.</title>
        <authorList>
            <person name="Goeker M."/>
        </authorList>
    </citation>
    <scope>NUCLEOTIDE SEQUENCE [LARGE SCALE GENOMIC DNA]</scope>
    <source>
        <strain evidence="2 3">DSM 100316</strain>
    </source>
</reference>
<accession>A0A3N2DH57</accession>
<dbReference type="InterPro" id="IPR051783">
    <property type="entry name" value="NAD(P)-dependent_oxidoreduct"/>
</dbReference>
<dbReference type="GO" id="GO:0005737">
    <property type="term" value="C:cytoplasm"/>
    <property type="evidence" value="ECO:0007669"/>
    <property type="project" value="TreeGrafter"/>
</dbReference>
<gene>
    <name evidence="2" type="ORF">EDC56_3329</name>
</gene>
<dbReference type="InterPro" id="IPR036291">
    <property type="entry name" value="NAD(P)-bd_dom_sf"/>
</dbReference>
<proteinExistence type="predicted"/>
<dbReference type="EMBL" id="RKHR01000006">
    <property type="protein sequence ID" value="ROR99089.1"/>
    <property type="molecule type" value="Genomic_DNA"/>
</dbReference>
<protein>
    <submittedName>
        <fullName evidence="2">Nucleoside-diphosphate-sugar epimerase</fullName>
    </submittedName>
</protein>
<keyword evidence="3" id="KW-1185">Reference proteome</keyword>
<dbReference type="CDD" id="cd05266">
    <property type="entry name" value="SDR_a4"/>
    <property type="match status" value="1"/>
</dbReference>